<evidence type="ECO:0000313" key="1">
    <source>
        <dbReference type="EMBL" id="KPJ17182.1"/>
    </source>
</evidence>
<dbReference type="AlphaFoldDB" id="A0A0N1IFS2"/>
<keyword evidence="2" id="KW-1185">Reference proteome</keyword>
<gene>
    <name evidence="1" type="ORF">RR48_03839</name>
</gene>
<protein>
    <submittedName>
        <fullName evidence="1">Uncharacterized protein</fullName>
    </submittedName>
</protein>
<dbReference type="EMBL" id="KQ460202">
    <property type="protein sequence ID" value="KPJ17182.1"/>
    <property type="molecule type" value="Genomic_DNA"/>
</dbReference>
<proteinExistence type="predicted"/>
<dbReference type="InParanoid" id="A0A0N1IFS2"/>
<dbReference type="Proteomes" id="UP000053240">
    <property type="component" value="Unassembled WGS sequence"/>
</dbReference>
<accession>A0A0N1IFS2</accession>
<organism evidence="1 2">
    <name type="scientific">Papilio machaon</name>
    <name type="common">Old World swallowtail butterfly</name>
    <dbReference type="NCBI Taxonomy" id="76193"/>
    <lineage>
        <taxon>Eukaryota</taxon>
        <taxon>Metazoa</taxon>
        <taxon>Ecdysozoa</taxon>
        <taxon>Arthropoda</taxon>
        <taxon>Hexapoda</taxon>
        <taxon>Insecta</taxon>
        <taxon>Pterygota</taxon>
        <taxon>Neoptera</taxon>
        <taxon>Endopterygota</taxon>
        <taxon>Lepidoptera</taxon>
        <taxon>Glossata</taxon>
        <taxon>Ditrysia</taxon>
        <taxon>Papilionoidea</taxon>
        <taxon>Papilionidae</taxon>
        <taxon>Papilioninae</taxon>
        <taxon>Papilio</taxon>
    </lineage>
</organism>
<evidence type="ECO:0000313" key="2">
    <source>
        <dbReference type="Proteomes" id="UP000053240"/>
    </source>
</evidence>
<name>A0A0N1IFS2_PAPMA</name>
<reference evidence="1 2" key="1">
    <citation type="journal article" date="2015" name="Nat. Commun.">
        <title>Outbred genome sequencing and CRISPR/Cas9 gene editing in butterflies.</title>
        <authorList>
            <person name="Li X."/>
            <person name="Fan D."/>
            <person name="Zhang W."/>
            <person name="Liu G."/>
            <person name="Zhang L."/>
            <person name="Zhao L."/>
            <person name="Fang X."/>
            <person name="Chen L."/>
            <person name="Dong Y."/>
            <person name="Chen Y."/>
            <person name="Ding Y."/>
            <person name="Zhao R."/>
            <person name="Feng M."/>
            <person name="Zhu Y."/>
            <person name="Feng Y."/>
            <person name="Jiang X."/>
            <person name="Zhu D."/>
            <person name="Xiang H."/>
            <person name="Feng X."/>
            <person name="Li S."/>
            <person name="Wang J."/>
            <person name="Zhang G."/>
            <person name="Kronforst M.R."/>
            <person name="Wang W."/>
        </authorList>
    </citation>
    <scope>NUCLEOTIDE SEQUENCE [LARGE SCALE GENOMIC DNA]</scope>
    <source>
        <strain evidence="1">Ya'a_city_454_Pm</strain>
        <tissue evidence="1">Whole body</tissue>
    </source>
</reference>
<sequence length="208" mass="24067">MIALSQIIEDDKENCLPPIISNNPHEKVEPENVHINFDELHLLLHKRNKTDKSKHVLIKDTIQPVPKYPIALIWFPDTLSLLIDKTPVNEKLTLINGCERLIYIHCCGLWNDEIRLGAHWRCYPKTRFLIAPGLRKELYVSAEPKETCPISEARVALQLAAAYKRDHVIAYFMVPMQVQFKNYVNPQSEEHSTEKLSNCSSRRIFVSL</sequence>